<feature type="compositionally biased region" description="Basic and acidic residues" evidence="1">
    <location>
        <begin position="20"/>
        <end position="32"/>
    </location>
</feature>
<dbReference type="GO" id="GO:0008270">
    <property type="term" value="F:zinc ion binding"/>
    <property type="evidence" value="ECO:0007669"/>
    <property type="project" value="InterPro"/>
</dbReference>
<dbReference type="Proteomes" id="UP001324427">
    <property type="component" value="Unassembled WGS sequence"/>
</dbReference>
<sequence>MTDKHSETPTSPPPVHHPFAKADETAHSDMDTPKPPPAEPAIVDAPQPSGTGWCFHCGLHGHIFLQCRNMCLHCNTNSHPFNFCPDMPRDQYARTGVPDVQGELERAKVQVEDDLNELPRRTIADLVYERYYHELADKQQNDYRQQMLESETGVREAEEHAIIAANGQYGGENTSRGDGSKAVEEEDGESDEPQRLVPWREPGTIQFETFDYAQMFQNMREKAALDADHERREDIKLMSRALPSHAHPAGVRNNQRVFGRINGLTRKTSPLGTPQQQKKPKKPRSEEYQPQDALLRNEEPLGFKRNADAPRPISRHLYTGPIDPRPGAATQRVDDERFQALYEIFKKQMGEAASRSLPKGFSRNSGYRGARWRYSKADHANSRPGEAFLAGIAILLGHNSKVSNDDPHRIDTQWGPVLIKVRIVIVIAVSFLKKYVQFFNQRFETQASTRSPWDPVIVRGFNYDNTDKSVADITKLYRVDFDQQMLHIGCVERPGLKQILQIIDGPDGALGMTSAKIKDSLAAIDTDEANERAAAMPRARHAVALPDAHGLVSAIAAVARPVNTATAGPPLCGLDFVSNEPDGRGAAQSPTQPTTDAAAAGRPPGSPMVPAGMQIATPAGRAGQAVPLSTTNALRRQMNDLNSDRNCRH</sequence>
<feature type="region of interest" description="Disordered" evidence="1">
    <location>
        <begin position="575"/>
        <end position="625"/>
    </location>
</feature>
<feature type="region of interest" description="Disordered" evidence="1">
    <location>
        <begin position="165"/>
        <end position="196"/>
    </location>
</feature>
<dbReference type="InterPro" id="IPR036875">
    <property type="entry name" value="Znf_CCHC_sf"/>
</dbReference>
<comment type="caution">
    <text evidence="2">The sequence shown here is derived from an EMBL/GenBank/DDBJ whole genome shotgun (WGS) entry which is preliminary data.</text>
</comment>
<proteinExistence type="predicted"/>
<feature type="compositionally biased region" description="Basic and acidic residues" evidence="1">
    <location>
        <begin position="295"/>
        <end position="308"/>
    </location>
</feature>
<dbReference type="GO" id="GO:0003676">
    <property type="term" value="F:nucleic acid binding"/>
    <property type="evidence" value="ECO:0007669"/>
    <property type="project" value="InterPro"/>
</dbReference>
<feature type="region of interest" description="Disordered" evidence="1">
    <location>
        <begin position="1"/>
        <end position="44"/>
    </location>
</feature>
<dbReference type="EMBL" id="JAVFHQ010000004">
    <property type="protein sequence ID" value="KAK4549474.1"/>
    <property type="molecule type" value="Genomic_DNA"/>
</dbReference>
<reference evidence="2 3" key="1">
    <citation type="submission" date="2021-11" db="EMBL/GenBank/DDBJ databases">
        <title>Black yeast isolated from Biological Soil Crust.</title>
        <authorList>
            <person name="Kurbessoian T."/>
        </authorList>
    </citation>
    <scope>NUCLEOTIDE SEQUENCE [LARGE SCALE GENOMIC DNA]</scope>
    <source>
        <strain evidence="2 3">CCFEE 5522</strain>
    </source>
</reference>
<evidence type="ECO:0000313" key="3">
    <source>
        <dbReference type="Proteomes" id="UP001324427"/>
    </source>
</evidence>
<protein>
    <recommendedName>
        <fullName evidence="4">CCHC-type domain-containing protein</fullName>
    </recommendedName>
</protein>
<name>A0AAV9JV56_9PEZI</name>
<evidence type="ECO:0000256" key="1">
    <source>
        <dbReference type="SAM" id="MobiDB-lite"/>
    </source>
</evidence>
<keyword evidence="3" id="KW-1185">Reference proteome</keyword>
<evidence type="ECO:0000313" key="2">
    <source>
        <dbReference type="EMBL" id="KAK4549474.1"/>
    </source>
</evidence>
<dbReference type="AlphaFoldDB" id="A0AAV9JV56"/>
<feature type="region of interest" description="Disordered" evidence="1">
    <location>
        <begin position="264"/>
        <end position="329"/>
    </location>
</feature>
<gene>
    <name evidence="2" type="ORF">LTR36_006471</name>
</gene>
<dbReference type="SUPFAM" id="SSF57756">
    <property type="entry name" value="Retrovirus zinc finger-like domains"/>
    <property type="match status" value="1"/>
</dbReference>
<evidence type="ECO:0008006" key="4">
    <source>
        <dbReference type="Google" id="ProtNLM"/>
    </source>
</evidence>
<accession>A0AAV9JV56</accession>
<organism evidence="2 3">
    <name type="scientific">Oleoguttula mirabilis</name>
    <dbReference type="NCBI Taxonomy" id="1507867"/>
    <lineage>
        <taxon>Eukaryota</taxon>
        <taxon>Fungi</taxon>
        <taxon>Dikarya</taxon>
        <taxon>Ascomycota</taxon>
        <taxon>Pezizomycotina</taxon>
        <taxon>Dothideomycetes</taxon>
        <taxon>Dothideomycetidae</taxon>
        <taxon>Mycosphaerellales</taxon>
        <taxon>Teratosphaeriaceae</taxon>
        <taxon>Oleoguttula</taxon>
    </lineage>
</organism>